<protein>
    <recommendedName>
        <fullName evidence="3">HipA-like C-terminal domain-containing protein</fullName>
    </recommendedName>
</protein>
<sequence>MENIIVDGISAQHPYAAIVVARLAEKSKILHTDPKAVFLPKQSSLGNYNEVYGNKIYMLEHETDGGKNWTSYENVEDILDTEDLQELKMELGTSLRINTSALIRARLFDIVIGDWDRHSKQWGWVVVQEQNDYEAIPLPGDRDNAFFSIEGILPSLISNKLILPDLQSFEEDIDYLPGLVMPFDIYFLKNIPREDFIEEAQKLQGLLTNSVIDESFKVWPKVIYELDGKTIINSIQSRRDMLPQIAKEFYDIINKMDYLDEPLKGSEDLELPSYLIGCFDCL</sequence>
<dbReference type="EMBL" id="CP104205">
    <property type="protein sequence ID" value="UWX54622.1"/>
    <property type="molecule type" value="Genomic_DNA"/>
</dbReference>
<dbReference type="Proteomes" id="UP001059209">
    <property type="component" value="Chromosome"/>
</dbReference>
<evidence type="ECO:0000313" key="2">
    <source>
        <dbReference type="Proteomes" id="UP001059209"/>
    </source>
</evidence>
<organism evidence="1 2">
    <name type="scientific">Maribacter litopenaei</name>
    <dbReference type="NCBI Taxonomy" id="2976127"/>
    <lineage>
        <taxon>Bacteria</taxon>
        <taxon>Pseudomonadati</taxon>
        <taxon>Bacteroidota</taxon>
        <taxon>Flavobacteriia</taxon>
        <taxon>Flavobacteriales</taxon>
        <taxon>Flavobacteriaceae</taxon>
        <taxon>Maribacter</taxon>
    </lineage>
</organism>
<evidence type="ECO:0000313" key="1">
    <source>
        <dbReference type="EMBL" id="UWX54622.1"/>
    </source>
</evidence>
<proteinExistence type="predicted"/>
<gene>
    <name evidence="1" type="ORF">NYZ99_17390</name>
</gene>
<evidence type="ECO:0008006" key="3">
    <source>
        <dbReference type="Google" id="ProtNLM"/>
    </source>
</evidence>
<dbReference type="RefSeq" id="WP_260572480.1">
    <property type="nucleotide sequence ID" value="NZ_CP104205.1"/>
</dbReference>
<accession>A0ABY5Y6G2</accession>
<reference evidence="1" key="1">
    <citation type="submission" date="2022-09" db="EMBL/GenBank/DDBJ databases">
        <title>Maribacter litopenaei sp. nov., isolated from the intestinal tract of the Pacific White Shrimp, Litopenaeus vannamei.</title>
        <authorList>
            <person name="Kim S.Y."/>
            <person name="Hwang C.Y."/>
        </authorList>
    </citation>
    <scope>NUCLEOTIDE SEQUENCE</scope>
    <source>
        <strain evidence="1">HL-LV01</strain>
    </source>
</reference>
<name>A0ABY5Y6G2_9FLAO</name>
<keyword evidence="2" id="KW-1185">Reference proteome</keyword>